<name>A0ABR0CCK7_PURLI</name>
<proteinExistence type="predicted"/>
<evidence type="ECO:0000256" key="1">
    <source>
        <dbReference type="SAM" id="MobiDB-lite"/>
    </source>
</evidence>
<evidence type="ECO:0000313" key="3">
    <source>
        <dbReference type="Proteomes" id="UP001287286"/>
    </source>
</evidence>
<comment type="caution">
    <text evidence="2">The sequence shown here is derived from an EMBL/GenBank/DDBJ whole genome shotgun (WGS) entry which is preliminary data.</text>
</comment>
<reference evidence="2 3" key="1">
    <citation type="journal article" date="2024" name="Microbiol. Resour. Announc.">
        <title>Genome annotations for the ascomycete fungi Trichoderma harzianum, Trichoderma aggressivum, and Purpureocillium lilacinum.</title>
        <authorList>
            <person name="Beijen E.P.W."/>
            <person name="Ohm R.A."/>
        </authorList>
    </citation>
    <scope>NUCLEOTIDE SEQUENCE [LARGE SCALE GENOMIC DNA]</scope>
    <source>
        <strain evidence="2 3">CBS 150709</strain>
    </source>
</reference>
<feature type="region of interest" description="Disordered" evidence="1">
    <location>
        <begin position="39"/>
        <end position="77"/>
    </location>
</feature>
<evidence type="ECO:0000313" key="2">
    <source>
        <dbReference type="EMBL" id="KAK4093653.1"/>
    </source>
</evidence>
<dbReference type="EMBL" id="JAWRVI010000005">
    <property type="protein sequence ID" value="KAK4093653.1"/>
    <property type="molecule type" value="Genomic_DNA"/>
</dbReference>
<accession>A0ABR0CCK7</accession>
<gene>
    <name evidence="2" type="ORF">Purlil1_1987</name>
</gene>
<feature type="region of interest" description="Disordered" evidence="1">
    <location>
        <begin position="379"/>
        <end position="431"/>
    </location>
</feature>
<feature type="compositionally biased region" description="Low complexity" evidence="1">
    <location>
        <begin position="379"/>
        <end position="419"/>
    </location>
</feature>
<organism evidence="2 3">
    <name type="scientific">Purpureocillium lilacinum</name>
    <name type="common">Paecilomyces lilacinus</name>
    <dbReference type="NCBI Taxonomy" id="33203"/>
    <lineage>
        <taxon>Eukaryota</taxon>
        <taxon>Fungi</taxon>
        <taxon>Dikarya</taxon>
        <taxon>Ascomycota</taxon>
        <taxon>Pezizomycotina</taxon>
        <taxon>Sordariomycetes</taxon>
        <taxon>Hypocreomycetidae</taxon>
        <taxon>Hypocreales</taxon>
        <taxon>Ophiocordycipitaceae</taxon>
        <taxon>Purpureocillium</taxon>
    </lineage>
</organism>
<dbReference type="Proteomes" id="UP001287286">
    <property type="component" value="Unassembled WGS sequence"/>
</dbReference>
<sequence length="602" mass="64829">MVEARAPAVRQPASSAAQPYRGGPPVAVWREVTRRSCDGGSSARFDMRAPPSTPCVAPPVPPSPAARSGRPPTLHSLTPSSIRLGAWAGINTLPCPYRQPKSQICRGADREPAPAFLRVFLNARTRVAPCAAPSPVTSLALSLSLESPSFSLSHSPSLGLPLLHLLPRARELNRQRDWERDGECVSCHQTLKRALPIQPDISSVSAPPPLPSTRTPKNKPRTSMVGFDSVGTLLADIANLLSDGLRILSLADKRHWGPDEHEQLRALEQALDEAKKDFQELAPLVNGQSYYQRDRKHESVEELRALRSRFDGHIYNLKDWSRSGGPINPVWVRDTHALQSDLHRAQRRAARRIFTSDQESSQRCLGAFLVHRVQRRAAGATTTTPPALAGNGSKRSVGAAAGSSSTSASSKSSSTATVTPMTTARGSADSQRAQMEELAMCTRVGGFERFGEDDIAFICDFCDGHLVWEDLESVPTSRAGAPGVSGPPAAPTSSQSWQATGITMSGGHAKPVVYPPLVVANHVAPTPGDWLARVLCPYCEEEAQRPQHEDDDEDAFKPEYEFDDVAALQEHLEWQHPVAGGLSAAALAGAPSIPSTSSCSIM</sequence>
<keyword evidence="3" id="KW-1185">Reference proteome</keyword>
<feature type="compositionally biased region" description="Polar residues" evidence="1">
    <location>
        <begin position="420"/>
        <end position="431"/>
    </location>
</feature>
<feature type="compositionally biased region" description="Pro residues" evidence="1">
    <location>
        <begin position="51"/>
        <end position="64"/>
    </location>
</feature>
<feature type="region of interest" description="Disordered" evidence="1">
    <location>
        <begin position="1"/>
        <end position="25"/>
    </location>
</feature>
<protein>
    <submittedName>
        <fullName evidence="2">Uncharacterized protein</fullName>
    </submittedName>
</protein>
<feature type="region of interest" description="Disordered" evidence="1">
    <location>
        <begin position="198"/>
        <end position="223"/>
    </location>
</feature>